<evidence type="ECO:0000313" key="2">
    <source>
        <dbReference type="EMBL" id="AFK87625.1"/>
    </source>
</evidence>
<dbReference type="eggNOG" id="COG0639">
    <property type="taxonomic scope" value="Bacteria"/>
</dbReference>
<dbReference type="KEGG" id="tsh:Tsac_2629"/>
<dbReference type="EMBL" id="CP003184">
    <property type="protein sequence ID" value="AFK87625.1"/>
    <property type="molecule type" value="Genomic_DNA"/>
</dbReference>
<dbReference type="Gene3D" id="3.60.21.10">
    <property type="match status" value="1"/>
</dbReference>
<evidence type="ECO:0000259" key="1">
    <source>
        <dbReference type="Pfam" id="PF00149"/>
    </source>
</evidence>
<accession>I3VYN0</accession>
<evidence type="ECO:0000313" key="3">
    <source>
        <dbReference type="Proteomes" id="UP000006178"/>
    </source>
</evidence>
<dbReference type="SUPFAM" id="SSF56300">
    <property type="entry name" value="Metallo-dependent phosphatases"/>
    <property type="match status" value="1"/>
</dbReference>
<proteinExistence type="predicted"/>
<protein>
    <submittedName>
        <fullName evidence="2">Metallophosphoesterase</fullName>
    </submittedName>
</protein>
<dbReference type="InterPro" id="IPR004843">
    <property type="entry name" value="Calcineurin-like_PHP"/>
</dbReference>
<dbReference type="CDD" id="cd07423">
    <property type="entry name" value="MPP_Prp_like"/>
    <property type="match status" value="1"/>
</dbReference>
<dbReference type="BioCyc" id="TSAC1094508:GLMA-2677-MONOMER"/>
<sequence>MTAYDVIGDVHGCYKELTELIDSLGYTLKDGVYFHKDDRKLVFLGDITDRGPNSVGVIELVYRNVKAKKALYTPGNHCNKLYRYLIGHNVKIIHGLETTVAELNDLSEKQKRIVISHFKELYETAPMYLVLDDGKLVVAHAGIKEKYIGFYGKCVRQFVLYGDITGEKNPDGTPVRLDWAKDYKGKPIVVYGHTPVKEPRFLNNTVNIDTGCVFGGRLSALRYPEMEIYDVTSSMPYDESRFRVV</sequence>
<dbReference type="STRING" id="1094508.Tsac_2629"/>
<dbReference type="InterPro" id="IPR041780">
    <property type="entry name" value="MPP_PrpE-like"/>
</dbReference>
<reference evidence="2 3" key="1">
    <citation type="journal article" date="2014" name="Appl. Environ. Microbiol.">
        <title>Profile of Secreted Hydrolases, Associated Proteins, and SlpA in Thermoanaerobacterium saccharolyticum during the Degradation of Hemicellulose.</title>
        <authorList>
            <person name="Currie D.H."/>
            <person name="Guss A.M."/>
            <person name="Herring C.D."/>
            <person name="Giannone R.J."/>
            <person name="Johnson C.M."/>
            <person name="Lankford P.K."/>
            <person name="Brown S.D."/>
            <person name="Hettich R.L."/>
            <person name="Lynd L.R."/>
        </authorList>
    </citation>
    <scope>NUCLEOTIDE SEQUENCE [LARGE SCALE GENOMIC DNA]</scope>
    <source>
        <strain evidence="3">DSM 8691 / JW/SL-YS485</strain>
    </source>
</reference>
<feature type="domain" description="Calcineurin-like phosphoesterase" evidence="1">
    <location>
        <begin position="6"/>
        <end position="197"/>
    </location>
</feature>
<dbReference type="Pfam" id="PF00149">
    <property type="entry name" value="Metallophos"/>
    <property type="match status" value="1"/>
</dbReference>
<dbReference type="PANTHER" id="PTHR42850">
    <property type="entry name" value="METALLOPHOSPHOESTERASE"/>
    <property type="match status" value="1"/>
</dbReference>
<organism evidence="2 3">
    <name type="scientific">Thermoanaerobacterium saccharolyticum (strain DSM 8691 / JW/SL-YS485)</name>
    <dbReference type="NCBI Taxonomy" id="1094508"/>
    <lineage>
        <taxon>Bacteria</taxon>
        <taxon>Bacillati</taxon>
        <taxon>Bacillota</taxon>
        <taxon>Clostridia</taxon>
        <taxon>Thermoanaerobacterales</taxon>
        <taxon>Thermoanaerobacteraceae</taxon>
        <taxon>Thermoanaerobacterium</taxon>
    </lineage>
</organism>
<keyword evidence="3" id="KW-1185">Reference proteome</keyword>
<dbReference type="AlphaFoldDB" id="I3VYN0"/>
<dbReference type="GO" id="GO:0005737">
    <property type="term" value="C:cytoplasm"/>
    <property type="evidence" value="ECO:0007669"/>
    <property type="project" value="TreeGrafter"/>
</dbReference>
<dbReference type="PATRIC" id="fig|1094508.3.peg.2665"/>
<dbReference type="GO" id="GO:0016791">
    <property type="term" value="F:phosphatase activity"/>
    <property type="evidence" value="ECO:0007669"/>
    <property type="project" value="TreeGrafter"/>
</dbReference>
<gene>
    <name evidence="2" type="ordered locus">Tsac_2629</name>
</gene>
<name>I3VYN0_THESW</name>
<dbReference type="Proteomes" id="UP000006178">
    <property type="component" value="Chromosome"/>
</dbReference>
<dbReference type="RefSeq" id="WP_014759450.1">
    <property type="nucleotide sequence ID" value="NC_017992.1"/>
</dbReference>
<dbReference type="InterPro" id="IPR050126">
    <property type="entry name" value="Ap4A_hydrolase"/>
</dbReference>
<dbReference type="PANTHER" id="PTHR42850:SF7">
    <property type="entry name" value="BIS(5'-NUCLEOSYL)-TETRAPHOSPHATASE PRPE [ASYMMETRICAL]"/>
    <property type="match status" value="1"/>
</dbReference>
<dbReference type="InterPro" id="IPR029052">
    <property type="entry name" value="Metallo-depent_PP-like"/>
</dbReference>
<dbReference type="NCBIfam" id="NF010148">
    <property type="entry name" value="PRK13625.1"/>
    <property type="match status" value="1"/>
</dbReference>